<dbReference type="HOGENOM" id="CLU_098962_0_0_7"/>
<name>B8DPW3_NITV9</name>
<gene>
    <name evidence="1" type="ordered locus">DvMF_1066</name>
</gene>
<accession>B8DPW3</accession>
<proteinExistence type="predicted"/>
<dbReference type="STRING" id="883.DvMF_1066"/>
<dbReference type="EMBL" id="CP001197">
    <property type="protein sequence ID" value="ACL08020.1"/>
    <property type="molecule type" value="Genomic_DNA"/>
</dbReference>
<dbReference type="AlphaFoldDB" id="B8DPW3"/>
<evidence type="ECO:0000313" key="1">
    <source>
        <dbReference type="EMBL" id="ACL08020.1"/>
    </source>
</evidence>
<evidence type="ECO:0008006" key="2">
    <source>
        <dbReference type="Google" id="ProtNLM"/>
    </source>
</evidence>
<reference evidence="1" key="1">
    <citation type="submission" date="2008-10" db="EMBL/GenBank/DDBJ databases">
        <title>Complete sequence of Desulfovibrio vulgaris str. 'Miyazaki F'.</title>
        <authorList>
            <person name="Lucas S."/>
            <person name="Copeland A."/>
            <person name="Lapidus A."/>
            <person name="Glavina del Rio T."/>
            <person name="Dalin E."/>
            <person name="Tice H."/>
            <person name="Bruce D."/>
            <person name="Goodwin L."/>
            <person name="Pitluck S."/>
            <person name="Sims D."/>
            <person name="Brettin T."/>
            <person name="Detter J.C."/>
            <person name="Han C."/>
            <person name="Larimer F."/>
            <person name="Land M."/>
            <person name="Hauser L."/>
            <person name="Kyrpides N."/>
            <person name="Mikhailova N."/>
            <person name="Hazen T.C."/>
            <person name="Richardson P."/>
        </authorList>
    </citation>
    <scope>NUCLEOTIDE SEQUENCE</scope>
    <source>
        <strain evidence="1">Miyazaki F</strain>
    </source>
</reference>
<dbReference type="KEGG" id="dvm:DvMF_1066"/>
<sequence length="198" mass="21588">MSAGFGPNVITGSVQTSEVSICNKALRYLGAPEIVALDQPSREADLCSRYYAEARDELLEHHHWNFATRYTSLAPLAAVPPFGFACAYRLPGDCLRVRRLRGEPPFEVVEARTLYTDAAPAEAVLTVRVTDPARFPALFVEALARRLAAALAVPLMNSSRTEQAMLQRFGDALEAARVADAAEGASDPVDINPWLMAR</sequence>
<organism evidence="1">
    <name type="scientific">Nitratidesulfovibrio vulgaris (strain DSM 19637 / Miyazaki F)</name>
    <name type="common">Desulfovibrio vulgaris</name>
    <dbReference type="NCBI Taxonomy" id="883"/>
    <lineage>
        <taxon>Bacteria</taxon>
        <taxon>Pseudomonadati</taxon>
        <taxon>Thermodesulfobacteriota</taxon>
        <taxon>Desulfovibrionia</taxon>
        <taxon>Desulfovibrionales</taxon>
        <taxon>Desulfovibrionaceae</taxon>
        <taxon>Nitratidesulfovibrio</taxon>
    </lineage>
</organism>
<dbReference type="OrthoDB" id="7278537at2"/>
<dbReference type="eggNOG" id="ENOG5032V6V">
    <property type="taxonomic scope" value="Bacteria"/>
</dbReference>
<protein>
    <recommendedName>
        <fullName evidence="2">Tail tubular protein A</fullName>
    </recommendedName>
</protein>